<evidence type="ECO:0000256" key="7">
    <source>
        <dbReference type="ARBA" id="ARBA00022737"/>
    </source>
</evidence>
<dbReference type="SMART" id="SM00303">
    <property type="entry name" value="GPS"/>
    <property type="match status" value="1"/>
</dbReference>
<keyword evidence="13" id="KW-0675">Receptor</keyword>
<keyword evidence="8" id="KW-0106">Calcium</keyword>
<dbReference type="AlphaFoldDB" id="A0A8J2WCF9"/>
<dbReference type="Proteomes" id="UP000789390">
    <property type="component" value="Unassembled WGS sequence"/>
</dbReference>
<evidence type="ECO:0000256" key="6">
    <source>
        <dbReference type="ARBA" id="ARBA00022729"/>
    </source>
</evidence>
<dbReference type="InterPro" id="IPR017981">
    <property type="entry name" value="GPCR_2-like_7TM"/>
</dbReference>
<evidence type="ECO:0000256" key="11">
    <source>
        <dbReference type="ARBA" id="ARBA00023136"/>
    </source>
</evidence>
<sequence length="979" mass="110608">MTEKYLIGLDNMRSGLFRIHWILENVNTQEIENVRIYRQKFQLCGSQSGRFYNITYEYNRRRGPGNIIVEETGCNRLSESKTPGEELNVQKISADDNRSAKVKVNQHKPMCMWIYLGADSSEIQLTPNADKWEKAVLCFPNPPEVIILWVDFGTSRQSFERNIFKGLMGMFDKQCQCDVQFQFNDGEVIGAHAVVLSAVSPVFAAMFEESKERQVKIVVDIEVEVFRQLLIYLYSGNAPNLKNENITQKLFEVAAKYEVETLKGECVGALLERVTIDNAVQLLIWSTLHSIPELLEITIEYVAENFNVLCSRLEWIDLFIVCPIKCVSGYPPDYCWAETEADTKVTENCPSGFIGTASWKCGNDGRWTTPTPDLSNCINPVVENSINRANNNITKGGNPSESLNALTNVFKENELASGNIVQLDQTIQLAIDIQADLMIDKTDLNSCDSSSKVFAKSMIDLYDVVLLNKRAYWGLEWSLRSEAIDQVQKNVDDTLFLLAENLLDGIYQNFGPFLNILVQVENRPKLYYYNESYTYAAGGNDKMTLPAGFSLAVDDNNSTLLYCSTYPAFQDILYGDALAQLSETIESKPVKQVLVSKVMGASLGQPNGSTIHLTDNKAEILLNTLNLDVYDVDEKSVKCAYWNVSTQDWSFDGCEAVTNNKSTTLCRCNHLTNFAVLMDINGLFQNQTASALDLITIIGESISIVCLTLTLIPFYWVRTLRRDFRFMIHRNLCLNLLIAEILLLAGIDATANRDLCLSIAVFLHLFFLCAFSWMFVEGLYMYIVITKVFQGKGLKRRIYYTIGYGLPVLVVTITLAVTKTEAYIGDSLSYCWLSYENGAIWAFAGPVAAVILVNFIFLILVLSVTFKSIRSTIGKKENKQNLRWIMGSVSLTFVLGITWVFGFLYIGQGSIMFAYVFTILNSLQGLFIFITFCVMNRQVRKDLVRQLITSQRLQRMAHHFNIELSDMNTNLSTTVRSQT</sequence>
<feature type="transmembrane region" description="Helical" evidence="16">
    <location>
        <begin position="884"/>
        <end position="906"/>
    </location>
</feature>
<evidence type="ECO:0000313" key="22">
    <source>
        <dbReference type="Proteomes" id="UP000789390"/>
    </source>
</evidence>
<evidence type="ECO:0000256" key="12">
    <source>
        <dbReference type="ARBA" id="ARBA00023157"/>
    </source>
</evidence>
<keyword evidence="5 16" id="KW-0812">Transmembrane</keyword>
<dbReference type="SUPFAM" id="SSF54695">
    <property type="entry name" value="POZ domain"/>
    <property type="match status" value="1"/>
</dbReference>
<dbReference type="InterPro" id="IPR000832">
    <property type="entry name" value="GPCR_2_secretin-like"/>
</dbReference>
<dbReference type="FunFam" id="1.20.1070.10:FF:000054">
    <property type="entry name" value="Adhesion G protein-coupled receptor E3"/>
    <property type="match status" value="1"/>
</dbReference>
<evidence type="ECO:0000259" key="17">
    <source>
        <dbReference type="PROSITE" id="PS50097"/>
    </source>
</evidence>
<dbReference type="Gene3D" id="4.10.1240.10">
    <property type="entry name" value="GPCR, family 2, extracellular hormone receptor domain"/>
    <property type="match status" value="1"/>
</dbReference>
<dbReference type="InterPro" id="IPR001879">
    <property type="entry name" value="GPCR_2_extracellular_dom"/>
</dbReference>
<evidence type="ECO:0000256" key="4">
    <source>
        <dbReference type="ARBA" id="ARBA00022536"/>
    </source>
</evidence>
<comment type="similarity">
    <text evidence="2">Belongs to the G-protein coupled receptor 2 family. Adhesion G-protein coupled receptor (ADGR) subfamily.</text>
</comment>
<dbReference type="InterPro" id="IPR046338">
    <property type="entry name" value="GAIN_dom_sf"/>
</dbReference>
<evidence type="ECO:0000256" key="10">
    <source>
        <dbReference type="ARBA" id="ARBA00023040"/>
    </source>
</evidence>
<dbReference type="PROSITE" id="PS50261">
    <property type="entry name" value="G_PROTEIN_RECEP_F2_4"/>
    <property type="match status" value="1"/>
</dbReference>
<evidence type="ECO:0000256" key="16">
    <source>
        <dbReference type="SAM" id="Phobius"/>
    </source>
</evidence>
<dbReference type="EMBL" id="CAKKLH010000057">
    <property type="protein sequence ID" value="CAH0101379.1"/>
    <property type="molecule type" value="Genomic_DNA"/>
</dbReference>
<dbReference type="GO" id="GO:0005886">
    <property type="term" value="C:plasma membrane"/>
    <property type="evidence" value="ECO:0007669"/>
    <property type="project" value="UniProtKB-SubCell"/>
</dbReference>
<dbReference type="PANTHER" id="PTHR12011">
    <property type="entry name" value="ADHESION G-PROTEIN COUPLED RECEPTOR"/>
    <property type="match status" value="1"/>
</dbReference>
<keyword evidence="9 16" id="KW-1133">Transmembrane helix</keyword>
<keyword evidence="14" id="KW-0325">Glycoprotein</keyword>
<feature type="transmembrane region" description="Helical" evidence="16">
    <location>
        <begin position="759"/>
        <end position="785"/>
    </location>
</feature>
<accession>A0A8J2WCF9</accession>
<keyword evidence="11 16" id="KW-0472">Membrane</keyword>
<keyword evidence="3" id="KW-1003">Cell membrane</keyword>
<dbReference type="OrthoDB" id="1100386at2759"/>
<evidence type="ECO:0000256" key="15">
    <source>
        <dbReference type="ARBA" id="ARBA00023224"/>
    </source>
</evidence>
<evidence type="ECO:0000256" key="14">
    <source>
        <dbReference type="ARBA" id="ARBA00023180"/>
    </source>
</evidence>
<dbReference type="GO" id="GO:0007166">
    <property type="term" value="P:cell surface receptor signaling pathway"/>
    <property type="evidence" value="ECO:0007669"/>
    <property type="project" value="InterPro"/>
</dbReference>
<comment type="caution">
    <text evidence="21">The sequence shown here is derived from an EMBL/GenBank/DDBJ whole genome shotgun (WGS) entry which is preliminary data.</text>
</comment>
<feature type="transmembrane region" description="Helical" evidence="16">
    <location>
        <begin position="797"/>
        <end position="818"/>
    </location>
</feature>
<keyword evidence="12" id="KW-1015">Disulfide bond</keyword>
<evidence type="ECO:0000256" key="2">
    <source>
        <dbReference type="ARBA" id="ARBA00007343"/>
    </source>
</evidence>
<dbReference type="PROSITE" id="PS50097">
    <property type="entry name" value="BTB"/>
    <property type="match status" value="1"/>
</dbReference>
<keyword evidence="6" id="KW-0732">Signal</keyword>
<feature type="domain" description="GAIN-B" evidence="18">
    <location>
        <begin position="512"/>
        <end position="684"/>
    </location>
</feature>
<dbReference type="Pfam" id="PF00651">
    <property type="entry name" value="BTB"/>
    <property type="match status" value="1"/>
</dbReference>
<name>A0A8J2WCF9_9CRUS</name>
<feature type="domain" description="G-protein coupled receptors family 2 profile 1" evidence="19">
    <location>
        <begin position="326"/>
        <end position="381"/>
    </location>
</feature>
<evidence type="ECO:0000256" key="1">
    <source>
        <dbReference type="ARBA" id="ARBA00004651"/>
    </source>
</evidence>
<keyword evidence="22" id="KW-1185">Reference proteome</keyword>
<evidence type="ECO:0000313" key="21">
    <source>
        <dbReference type="EMBL" id="CAH0101379.1"/>
    </source>
</evidence>
<dbReference type="Pfam" id="PF01825">
    <property type="entry name" value="GPS"/>
    <property type="match status" value="1"/>
</dbReference>
<dbReference type="InterPro" id="IPR036445">
    <property type="entry name" value="GPCR_2_extracell_dom_sf"/>
</dbReference>
<feature type="transmembrane region" description="Helical" evidence="16">
    <location>
        <begin position="694"/>
        <end position="716"/>
    </location>
</feature>
<evidence type="ECO:0000259" key="19">
    <source>
        <dbReference type="PROSITE" id="PS50227"/>
    </source>
</evidence>
<dbReference type="PROSITE" id="PS50227">
    <property type="entry name" value="G_PROTEIN_RECEP_F2_3"/>
    <property type="match status" value="1"/>
</dbReference>
<keyword evidence="10" id="KW-0297">G-protein coupled receptor</keyword>
<evidence type="ECO:0000259" key="18">
    <source>
        <dbReference type="PROSITE" id="PS50221"/>
    </source>
</evidence>
<protein>
    <submittedName>
        <fullName evidence="21">Uncharacterized protein</fullName>
    </submittedName>
</protein>
<keyword evidence="15" id="KW-0807">Transducer</keyword>
<dbReference type="PRINTS" id="PR00249">
    <property type="entry name" value="GPCRSECRETIN"/>
</dbReference>
<dbReference type="SUPFAM" id="SSF81321">
    <property type="entry name" value="Family A G protein-coupled receptor-like"/>
    <property type="match status" value="1"/>
</dbReference>
<proteinExistence type="inferred from homology"/>
<dbReference type="InterPro" id="IPR011333">
    <property type="entry name" value="SKP1/BTB/POZ_sf"/>
</dbReference>
<dbReference type="Gene3D" id="1.20.1070.10">
    <property type="entry name" value="Rhodopsin 7-helix transmembrane proteins"/>
    <property type="match status" value="1"/>
</dbReference>
<dbReference type="InterPro" id="IPR000203">
    <property type="entry name" value="GPS"/>
</dbReference>
<evidence type="ECO:0000256" key="13">
    <source>
        <dbReference type="ARBA" id="ARBA00023170"/>
    </source>
</evidence>
<dbReference type="Pfam" id="PF02793">
    <property type="entry name" value="HRM"/>
    <property type="match status" value="1"/>
</dbReference>
<keyword evidence="7" id="KW-0677">Repeat</keyword>
<dbReference type="PROSITE" id="PS50221">
    <property type="entry name" value="GAIN_B"/>
    <property type="match status" value="1"/>
</dbReference>
<dbReference type="PANTHER" id="PTHR12011:SF347">
    <property type="entry name" value="FI21270P1-RELATED"/>
    <property type="match status" value="1"/>
</dbReference>
<organism evidence="21 22">
    <name type="scientific">Daphnia galeata</name>
    <dbReference type="NCBI Taxonomy" id="27404"/>
    <lineage>
        <taxon>Eukaryota</taxon>
        <taxon>Metazoa</taxon>
        <taxon>Ecdysozoa</taxon>
        <taxon>Arthropoda</taxon>
        <taxon>Crustacea</taxon>
        <taxon>Branchiopoda</taxon>
        <taxon>Diplostraca</taxon>
        <taxon>Cladocera</taxon>
        <taxon>Anomopoda</taxon>
        <taxon>Daphniidae</taxon>
        <taxon>Daphnia</taxon>
    </lineage>
</organism>
<dbReference type="Pfam" id="PF00002">
    <property type="entry name" value="7tm_2"/>
    <property type="match status" value="1"/>
</dbReference>
<dbReference type="Gene3D" id="2.60.220.50">
    <property type="match status" value="1"/>
</dbReference>
<evidence type="ECO:0000256" key="8">
    <source>
        <dbReference type="ARBA" id="ARBA00022837"/>
    </source>
</evidence>
<comment type="subcellular location">
    <subcellularLocation>
        <location evidence="1">Cell membrane</location>
        <topology evidence="1">Multi-pass membrane protein</topology>
    </subcellularLocation>
</comment>
<feature type="transmembrane region" description="Helical" evidence="16">
    <location>
        <begin position="912"/>
        <end position="935"/>
    </location>
</feature>
<dbReference type="GO" id="GO:0004930">
    <property type="term" value="F:G protein-coupled receptor activity"/>
    <property type="evidence" value="ECO:0007669"/>
    <property type="project" value="UniProtKB-KW"/>
</dbReference>
<dbReference type="InterPro" id="IPR000210">
    <property type="entry name" value="BTB/POZ_dom"/>
</dbReference>
<gene>
    <name evidence="21" type="ORF">DGAL_LOCUS3710</name>
</gene>
<feature type="transmembrane region" description="Helical" evidence="16">
    <location>
        <begin position="728"/>
        <end position="747"/>
    </location>
</feature>
<evidence type="ECO:0000256" key="5">
    <source>
        <dbReference type="ARBA" id="ARBA00022692"/>
    </source>
</evidence>
<dbReference type="InterPro" id="IPR057244">
    <property type="entry name" value="GAIN_B"/>
</dbReference>
<evidence type="ECO:0000259" key="20">
    <source>
        <dbReference type="PROSITE" id="PS50261"/>
    </source>
</evidence>
<feature type="transmembrane region" description="Helical" evidence="16">
    <location>
        <begin position="838"/>
        <end position="863"/>
    </location>
</feature>
<dbReference type="CDD" id="cd14733">
    <property type="entry name" value="BACK"/>
    <property type="match status" value="1"/>
</dbReference>
<feature type="domain" description="G-protein coupled receptors family 2 profile 2" evidence="20">
    <location>
        <begin position="692"/>
        <end position="936"/>
    </location>
</feature>
<dbReference type="Gene3D" id="3.30.710.10">
    <property type="entry name" value="Potassium Channel Kv1.1, Chain A"/>
    <property type="match status" value="1"/>
</dbReference>
<dbReference type="SMART" id="SM00225">
    <property type="entry name" value="BTB"/>
    <property type="match status" value="1"/>
</dbReference>
<feature type="domain" description="BTB" evidence="17">
    <location>
        <begin position="177"/>
        <end position="237"/>
    </location>
</feature>
<reference evidence="21" key="1">
    <citation type="submission" date="2021-11" db="EMBL/GenBank/DDBJ databases">
        <authorList>
            <person name="Schell T."/>
        </authorList>
    </citation>
    <scope>NUCLEOTIDE SEQUENCE</scope>
    <source>
        <strain evidence="21">M5</strain>
    </source>
</reference>
<keyword evidence="4" id="KW-0245">EGF-like domain</keyword>
<evidence type="ECO:0000256" key="3">
    <source>
        <dbReference type="ARBA" id="ARBA00022475"/>
    </source>
</evidence>
<evidence type="ECO:0000256" key="9">
    <source>
        <dbReference type="ARBA" id="ARBA00022989"/>
    </source>
</evidence>